<sequence length="31" mass="3831">MISPFFCDKNFPNPEMEIPFWEIPKIYRNII</sequence>
<accession>U5BZR7</accession>
<dbReference type="EMBL" id="AWXR01000053">
    <property type="protein sequence ID" value="ERM81377.1"/>
    <property type="molecule type" value="Genomic_DNA"/>
</dbReference>
<evidence type="ECO:0000313" key="1">
    <source>
        <dbReference type="EMBL" id="ERM81377.1"/>
    </source>
</evidence>
<dbReference type="AlphaFoldDB" id="U5BZR7"/>
<evidence type="ECO:0000313" key="2">
    <source>
        <dbReference type="Proteomes" id="UP000016843"/>
    </source>
</evidence>
<dbReference type="Proteomes" id="UP000016843">
    <property type="component" value="Unassembled WGS sequence"/>
</dbReference>
<reference evidence="1 2" key="1">
    <citation type="journal article" date="2013" name="Genome Announc.">
        <title>Draft Genome Sequence of the Psychrophilic and Alkaliphilic Rhodonellum psychrophilum Strain GCM71T.</title>
        <authorList>
            <person name="Hauptmann A.L."/>
            <person name="Glaring M.A."/>
            <person name="Hallin P.F."/>
            <person name="Prieme A."/>
            <person name="Stougaard P."/>
        </authorList>
    </citation>
    <scope>NUCLEOTIDE SEQUENCE [LARGE SCALE GENOMIC DNA]</scope>
    <source>
        <strain evidence="1 2">GCM71</strain>
    </source>
</reference>
<keyword evidence="2" id="KW-1185">Reference proteome</keyword>
<protein>
    <submittedName>
        <fullName evidence="1">Uncharacterized protein</fullName>
    </submittedName>
</protein>
<gene>
    <name evidence="1" type="ORF">P872_09660</name>
</gene>
<comment type="caution">
    <text evidence="1">The sequence shown here is derived from an EMBL/GenBank/DDBJ whole genome shotgun (WGS) entry which is preliminary data.</text>
</comment>
<organism evidence="1 2">
    <name type="scientific">Rhodonellum psychrophilum GCM71 = DSM 17998</name>
    <dbReference type="NCBI Taxonomy" id="1123057"/>
    <lineage>
        <taxon>Bacteria</taxon>
        <taxon>Pseudomonadati</taxon>
        <taxon>Bacteroidota</taxon>
        <taxon>Cytophagia</taxon>
        <taxon>Cytophagales</taxon>
        <taxon>Cytophagaceae</taxon>
        <taxon>Rhodonellum</taxon>
    </lineage>
</organism>
<name>U5BZR7_9BACT</name>
<proteinExistence type="predicted"/>